<dbReference type="Proteomes" id="UP000536685">
    <property type="component" value="Unassembled WGS sequence"/>
</dbReference>
<accession>A0A841ARE3</accession>
<dbReference type="RefSeq" id="WP_184238226.1">
    <property type="nucleotide sequence ID" value="NZ_JACHMJ010000001.1"/>
</dbReference>
<sequence length="321" mass="34789">MTKSLAPEWRDEFVLSRDVRARGRISELLREVRTGILVPVTRGAFRYSAAVTADPDAASDDAYLAKIRAIHLLARTPPIFSSFAAAAVWQLPMVGGWPDRVTTSSVRARGGRSNSTVARSYVGERPDVQIVDGLRVTTLARTVADVARHADFGPAVALADSALHGQRAVGRYRSRQPIGLDAITDELTALGAVPGAALARGVCAFANGASGSAGESISRVGFHVLGLPMPLLQTPFRDALGLIGYVDFWWPHLRLIGEFDGQGKYLRDEYTAGKSAAQVVMEEKRREDRLRALDTSVTRWGWDVAQSLPHLRDHLAAAGLR</sequence>
<evidence type="ECO:0008006" key="3">
    <source>
        <dbReference type="Google" id="ProtNLM"/>
    </source>
</evidence>
<name>A0A841ARE3_9MICO</name>
<reference evidence="1 2" key="1">
    <citation type="submission" date="2020-08" db="EMBL/GenBank/DDBJ databases">
        <title>Sequencing the genomes of 1000 actinobacteria strains.</title>
        <authorList>
            <person name="Klenk H.-P."/>
        </authorList>
    </citation>
    <scope>NUCLEOTIDE SEQUENCE [LARGE SCALE GENOMIC DNA]</scope>
    <source>
        <strain evidence="1 2">DSM 105784</strain>
    </source>
</reference>
<gene>
    <name evidence="1" type="ORF">HD599_002579</name>
</gene>
<evidence type="ECO:0000313" key="2">
    <source>
        <dbReference type="Proteomes" id="UP000536685"/>
    </source>
</evidence>
<organism evidence="1 2">
    <name type="scientific">Conyzicola lurida</name>
    <dbReference type="NCBI Taxonomy" id="1172621"/>
    <lineage>
        <taxon>Bacteria</taxon>
        <taxon>Bacillati</taxon>
        <taxon>Actinomycetota</taxon>
        <taxon>Actinomycetes</taxon>
        <taxon>Micrococcales</taxon>
        <taxon>Microbacteriaceae</taxon>
        <taxon>Conyzicola</taxon>
    </lineage>
</organism>
<evidence type="ECO:0000313" key="1">
    <source>
        <dbReference type="EMBL" id="MBB5844256.1"/>
    </source>
</evidence>
<dbReference type="AlphaFoldDB" id="A0A841ARE3"/>
<proteinExistence type="predicted"/>
<keyword evidence="2" id="KW-1185">Reference proteome</keyword>
<protein>
    <recommendedName>
        <fullName evidence="3">Transcriptional regulator, AbiEi antitoxin, Type IV TA system</fullName>
    </recommendedName>
</protein>
<dbReference type="EMBL" id="JACHMJ010000001">
    <property type="protein sequence ID" value="MBB5844256.1"/>
    <property type="molecule type" value="Genomic_DNA"/>
</dbReference>
<comment type="caution">
    <text evidence="1">The sequence shown here is derived from an EMBL/GenBank/DDBJ whole genome shotgun (WGS) entry which is preliminary data.</text>
</comment>